<dbReference type="PANTHER" id="PTHR34182:SF1">
    <property type="entry name" value="PROTEIN-EXPORT MEMBRANE PROTEIN SECG"/>
    <property type="match status" value="1"/>
</dbReference>
<dbReference type="PANTHER" id="PTHR34182">
    <property type="entry name" value="PROTEIN-EXPORT MEMBRANE PROTEIN SECG"/>
    <property type="match status" value="1"/>
</dbReference>
<proteinExistence type="inferred from homology"/>
<evidence type="ECO:0000256" key="11">
    <source>
        <dbReference type="RuleBase" id="RU365087"/>
    </source>
</evidence>
<dbReference type="Proteomes" id="UP000662703">
    <property type="component" value="Unassembled WGS sequence"/>
</dbReference>
<dbReference type="Pfam" id="PF03840">
    <property type="entry name" value="SecG"/>
    <property type="match status" value="1"/>
</dbReference>
<evidence type="ECO:0000256" key="2">
    <source>
        <dbReference type="ARBA" id="ARBA00008445"/>
    </source>
</evidence>
<feature type="compositionally biased region" description="Low complexity" evidence="12">
    <location>
        <begin position="96"/>
        <end position="110"/>
    </location>
</feature>
<reference evidence="13 14" key="1">
    <citation type="submission" date="2012-09" db="EMBL/GenBank/DDBJ databases">
        <title>Genome Sequence of alkane-degrading Bacterium Alcanivorax sp. 521-1.</title>
        <authorList>
            <person name="Lai Q."/>
            <person name="Shao Z."/>
        </authorList>
    </citation>
    <scope>NUCLEOTIDE SEQUENCE [LARGE SCALE GENOMIC DNA]</scope>
    <source>
        <strain evidence="13 14">521-1</strain>
    </source>
</reference>
<comment type="caution">
    <text evidence="11">Lacks conserved residue(s) required for the propagation of feature annotation.</text>
</comment>
<dbReference type="NCBIfam" id="TIGR00810">
    <property type="entry name" value="secG"/>
    <property type="match status" value="1"/>
</dbReference>
<keyword evidence="10 11" id="KW-0472">Membrane</keyword>
<keyword evidence="6 11" id="KW-0812">Transmembrane</keyword>
<dbReference type="PRINTS" id="PR01651">
    <property type="entry name" value="SECGEXPORT"/>
</dbReference>
<evidence type="ECO:0000256" key="10">
    <source>
        <dbReference type="ARBA" id="ARBA00023136"/>
    </source>
</evidence>
<keyword evidence="7 11" id="KW-0653">Protein transport</keyword>
<gene>
    <name evidence="13" type="ORF">Y5W_01130</name>
</gene>
<evidence type="ECO:0000313" key="13">
    <source>
        <dbReference type="EMBL" id="MBF5055836.1"/>
    </source>
</evidence>
<keyword evidence="8 11" id="KW-1133">Transmembrane helix</keyword>
<comment type="similarity">
    <text evidence="2 11">Belongs to the SecG family.</text>
</comment>
<sequence length="154" mass="15160">MHVLAALGLIGLILIQHGKGADAGASFGGGGSQTVFGSAGSANFLTRSTAVLAVVFFITSLGLAWMARQEATGGGSILPALESVDEQDVPAVDQSGGEVPAPEAPAAGDVPGAGGASSDVPAMDSGESEKESFDVPAAELESPAPDETPSQPEQ</sequence>
<dbReference type="EMBL" id="ARXX01000012">
    <property type="protein sequence ID" value="MBF5055836.1"/>
    <property type="molecule type" value="Genomic_DNA"/>
</dbReference>
<comment type="subcellular location">
    <subcellularLocation>
        <location evidence="1 11">Cell membrane</location>
        <topology evidence="1 11">Multi-pass membrane protein</topology>
    </subcellularLocation>
</comment>
<evidence type="ECO:0000313" key="14">
    <source>
        <dbReference type="Proteomes" id="UP000662703"/>
    </source>
</evidence>
<evidence type="ECO:0000256" key="8">
    <source>
        <dbReference type="ARBA" id="ARBA00022989"/>
    </source>
</evidence>
<comment type="caution">
    <text evidence="13">The sequence shown here is derived from an EMBL/GenBank/DDBJ whole genome shotgun (WGS) entry which is preliminary data.</text>
</comment>
<name>A0ABS0AQR7_9GAMM</name>
<evidence type="ECO:0000256" key="4">
    <source>
        <dbReference type="ARBA" id="ARBA00022448"/>
    </source>
</evidence>
<feature type="transmembrane region" description="Helical" evidence="11">
    <location>
        <begin position="44"/>
        <end position="67"/>
    </location>
</feature>
<evidence type="ECO:0000256" key="6">
    <source>
        <dbReference type="ARBA" id="ARBA00022692"/>
    </source>
</evidence>
<evidence type="ECO:0000256" key="5">
    <source>
        <dbReference type="ARBA" id="ARBA00022475"/>
    </source>
</evidence>
<accession>A0ABS0AQR7</accession>
<keyword evidence="14" id="KW-1185">Reference proteome</keyword>
<evidence type="ECO:0000256" key="1">
    <source>
        <dbReference type="ARBA" id="ARBA00004651"/>
    </source>
</evidence>
<organism evidence="13 14">
    <name type="scientific">Alloalcanivorax profundimaris</name>
    <dbReference type="NCBI Taxonomy" id="2735259"/>
    <lineage>
        <taxon>Bacteria</taxon>
        <taxon>Pseudomonadati</taxon>
        <taxon>Pseudomonadota</taxon>
        <taxon>Gammaproteobacteria</taxon>
        <taxon>Oceanospirillales</taxon>
        <taxon>Alcanivoracaceae</taxon>
        <taxon>Alloalcanivorax</taxon>
    </lineage>
</organism>
<protein>
    <recommendedName>
        <fullName evidence="3 11">Protein-export membrane protein SecG</fullName>
    </recommendedName>
</protein>
<comment type="function">
    <text evidence="11">Involved in protein export. Participates in an early event of protein translocation.</text>
</comment>
<evidence type="ECO:0000256" key="3">
    <source>
        <dbReference type="ARBA" id="ARBA00017876"/>
    </source>
</evidence>
<keyword evidence="9 11" id="KW-0811">Translocation</keyword>
<feature type="region of interest" description="Disordered" evidence="12">
    <location>
        <begin position="78"/>
        <end position="154"/>
    </location>
</feature>
<dbReference type="InterPro" id="IPR004692">
    <property type="entry name" value="SecG"/>
</dbReference>
<evidence type="ECO:0000256" key="12">
    <source>
        <dbReference type="SAM" id="MobiDB-lite"/>
    </source>
</evidence>
<keyword evidence="5 11" id="KW-1003">Cell membrane</keyword>
<evidence type="ECO:0000256" key="7">
    <source>
        <dbReference type="ARBA" id="ARBA00022927"/>
    </source>
</evidence>
<evidence type="ECO:0000256" key="9">
    <source>
        <dbReference type="ARBA" id="ARBA00023010"/>
    </source>
</evidence>
<keyword evidence="4 11" id="KW-0813">Transport</keyword>